<dbReference type="Proteomes" id="UP000265801">
    <property type="component" value="Unassembled WGS sequence"/>
</dbReference>
<keyword evidence="1" id="KW-0812">Transmembrane</keyword>
<organism evidence="2 3">
    <name type="scientific">Bacillus salacetis</name>
    <dbReference type="NCBI Taxonomy" id="2315464"/>
    <lineage>
        <taxon>Bacteria</taxon>
        <taxon>Bacillati</taxon>
        <taxon>Bacillota</taxon>
        <taxon>Bacilli</taxon>
        <taxon>Bacillales</taxon>
        <taxon>Bacillaceae</taxon>
        <taxon>Bacillus</taxon>
    </lineage>
</organism>
<feature type="transmembrane region" description="Helical" evidence="1">
    <location>
        <begin position="141"/>
        <end position="168"/>
    </location>
</feature>
<feature type="transmembrane region" description="Helical" evidence="1">
    <location>
        <begin position="61"/>
        <end position="79"/>
    </location>
</feature>
<evidence type="ECO:0008006" key="4">
    <source>
        <dbReference type="Google" id="ProtNLM"/>
    </source>
</evidence>
<reference evidence="2 3" key="1">
    <citation type="submission" date="2018-09" db="EMBL/GenBank/DDBJ databases">
        <title>Bacillus saliacetes sp. nov., isolated from Thai shrimp paste (Ka-pi).</title>
        <authorList>
            <person name="Daroonpunt R."/>
            <person name="Tanasupawat S."/>
            <person name="Yiamsombut S."/>
        </authorList>
    </citation>
    <scope>NUCLEOTIDE SEQUENCE [LARGE SCALE GENOMIC DNA]</scope>
    <source>
        <strain evidence="2 3">SKP7-4</strain>
    </source>
</reference>
<feature type="transmembrane region" description="Helical" evidence="1">
    <location>
        <begin position="205"/>
        <end position="223"/>
    </location>
</feature>
<proteinExistence type="predicted"/>
<feature type="transmembrane region" description="Helical" evidence="1">
    <location>
        <begin position="270"/>
        <end position="291"/>
    </location>
</feature>
<comment type="caution">
    <text evidence="2">The sequence shown here is derived from an EMBL/GenBank/DDBJ whole genome shotgun (WGS) entry which is preliminary data.</text>
</comment>
<accession>A0A3A1R7G5</accession>
<dbReference type="InterPro" id="IPR025450">
    <property type="entry name" value="YndJ-like"/>
</dbReference>
<protein>
    <recommendedName>
        <fullName evidence="4">YndJ family transporter</fullName>
    </recommendedName>
</protein>
<keyword evidence="1" id="KW-0472">Membrane</keyword>
<dbReference type="RefSeq" id="WP_119545315.1">
    <property type="nucleotide sequence ID" value="NZ_QXIR01000002.1"/>
</dbReference>
<feature type="transmembrane region" description="Helical" evidence="1">
    <location>
        <begin position="30"/>
        <end position="49"/>
    </location>
</feature>
<sequence>MDRNLAAGMVTVLVFLIFSPKDSVILVEGLLLFAVGVLIPLSFPLIDGTDRRGKLGRLQSFIHKVYFLAPIFVLLAMMLDIASLYIVWCVFALGLGAAAAKRILERGVNIIEETAIDTAYLYLSLGSIWLLAYGMQVEVMGFSGIIVLLTAIHFHYSAFSIPLFAGLLKRKSATRQKLHNLVLLITIVSPMTIALGITYWNVLEFAAVSIYMASIILYGYLIFTSEWRTLAGRILISLSAGILLVTIVFSIIYSFGSVSGNNTLSITEMIFLHGIANALGVSLLGLIGWNIENPQTKFRHFGKPFSSIRGGRTIGIDFLHNNGLESETEFKGLTDCMSDYRSSHFDPDKLSPVIQDFYVNTNAFELKAVISWEKWFYPLALVYEKLSKKTGQIHLGKGGREEAMVGDIIGVDSEVDGREKVRAWRRINEAGEPVFLALYSRHCYKGEAYMNIALPLPLSTMTGILKPENKGNDLILTSSLRRSKQGDEGIYLTIWKLTLKLPLAERFHLKEESNHILTAYHQMWLLGMTFLKITYSIKQDDKKRQGQKLFSN</sequence>
<feature type="transmembrane region" description="Helical" evidence="1">
    <location>
        <begin position="235"/>
        <end position="258"/>
    </location>
</feature>
<gene>
    <name evidence="2" type="ORF">D3H55_02450</name>
</gene>
<evidence type="ECO:0000313" key="3">
    <source>
        <dbReference type="Proteomes" id="UP000265801"/>
    </source>
</evidence>
<keyword evidence="1" id="KW-1133">Transmembrane helix</keyword>
<dbReference type="Pfam" id="PF14158">
    <property type="entry name" value="YndJ"/>
    <property type="match status" value="1"/>
</dbReference>
<evidence type="ECO:0000256" key="1">
    <source>
        <dbReference type="SAM" id="Phobius"/>
    </source>
</evidence>
<evidence type="ECO:0000313" key="2">
    <source>
        <dbReference type="EMBL" id="RIW38417.1"/>
    </source>
</evidence>
<name>A0A3A1R7G5_9BACI</name>
<dbReference type="AlphaFoldDB" id="A0A3A1R7G5"/>
<dbReference type="OrthoDB" id="2614436at2"/>
<keyword evidence="3" id="KW-1185">Reference proteome</keyword>
<feature type="transmembrane region" description="Helical" evidence="1">
    <location>
        <begin position="180"/>
        <end position="199"/>
    </location>
</feature>
<dbReference type="EMBL" id="QXIR01000002">
    <property type="protein sequence ID" value="RIW38417.1"/>
    <property type="molecule type" value="Genomic_DNA"/>
</dbReference>
<feature type="transmembrane region" description="Helical" evidence="1">
    <location>
        <begin position="116"/>
        <end position="135"/>
    </location>
</feature>